<dbReference type="EMBL" id="CDPU01000041">
    <property type="protein sequence ID" value="CEO54285.1"/>
    <property type="molecule type" value="Genomic_DNA"/>
</dbReference>
<dbReference type="PROSITE" id="PS50075">
    <property type="entry name" value="CARRIER"/>
    <property type="match status" value="1"/>
</dbReference>
<dbReference type="SMART" id="SM00826">
    <property type="entry name" value="PKS_DH"/>
    <property type="match status" value="1"/>
</dbReference>
<proteinExistence type="predicted"/>
<feature type="active site" description="Proton acceptor; for dehydratase activity" evidence="4">
    <location>
        <position position="174"/>
    </location>
</feature>
<feature type="domain" description="PKS/mFAS DH" evidence="7">
    <location>
        <begin position="139"/>
        <end position="460"/>
    </location>
</feature>
<feature type="transmembrane region" description="Helical" evidence="5">
    <location>
        <begin position="37"/>
        <end position="59"/>
    </location>
</feature>
<dbReference type="InterPro" id="IPR009081">
    <property type="entry name" value="PP-bd_ACP"/>
</dbReference>
<dbReference type="SUPFAM" id="SSF47336">
    <property type="entry name" value="ACP-like"/>
    <property type="match status" value="1"/>
</dbReference>
<dbReference type="Pfam" id="PF21089">
    <property type="entry name" value="PKS_DH_N"/>
    <property type="match status" value="1"/>
</dbReference>
<dbReference type="SUPFAM" id="SSF103473">
    <property type="entry name" value="MFS general substrate transporter"/>
    <property type="match status" value="1"/>
</dbReference>
<dbReference type="SUPFAM" id="SSF51735">
    <property type="entry name" value="NAD(P)-binding Rossmann-fold domains"/>
    <property type="match status" value="2"/>
</dbReference>
<feature type="region of interest" description="N-terminal hotdog fold" evidence="4">
    <location>
        <begin position="139"/>
        <end position="279"/>
    </location>
</feature>
<organism evidence="8">
    <name type="scientific">Bionectria ochroleuca</name>
    <name type="common">Gliocladium roseum</name>
    <dbReference type="NCBI Taxonomy" id="29856"/>
    <lineage>
        <taxon>Eukaryota</taxon>
        <taxon>Fungi</taxon>
        <taxon>Dikarya</taxon>
        <taxon>Ascomycota</taxon>
        <taxon>Pezizomycotina</taxon>
        <taxon>Sordariomycetes</taxon>
        <taxon>Hypocreomycetidae</taxon>
        <taxon>Hypocreales</taxon>
        <taxon>Bionectriaceae</taxon>
        <taxon>Clonostachys</taxon>
    </lineage>
</organism>
<dbReference type="Pfam" id="PF14765">
    <property type="entry name" value="PS-DH"/>
    <property type="match status" value="1"/>
</dbReference>
<dbReference type="InterPro" id="IPR050091">
    <property type="entry name" value="PKS_NRPS_Biosynth_Enz"/>
</dbReference>
<dbReference type="InterPro" id="IPR056501">
    <property type="entry name" value="NAD-bd_HRPKS_sdrA"/>
</dbReference>
<dbReference type="Pfam" id="PF08659">
    <property type="entry name" value="KR"/>
    <property type="match status" value="1"/>
</dbReference>
<dbReference type="InterPro" id="IPR036736">
    <property type="entry name" value="ACP-like_sf"/>
</dbReference>
<dbReference type="GO" id="GO:0006633">
    <property type="term" value="P:fatty acid biosynthetic process"/>
    <property type="evidence" value="ECO:0007669"/>
    <property type="project" value="TreeGrafter"/>
</dbReference>
<dbReference type="InterPro" id="IPR020843">
    <property type="entry name" value="ER"/>
</dbReference>
<dbReference type="Pfam" id="PF23114">
    <property type="entry name" value="NAD-bd_HRPKS_sdrA"/>
    <property type="match status" value="1"/>
</dbReference>
<feature type="transmembrane region" description="Helical" evidence="5">
    <location>
        <begin position="7"/>
        <end position="25"/>
    </location>
</feature>
<evidence type="ECO:0000256" key="2">
    <source>
        <dbReference type="ARBA" id="ARBA00022553"/>
    </source>
</evidence>
<dbReference type="InterPro" id="IPR036259">
    <property type="entry name" value="MFS_trans_sf"/>
</dbReference>
<evidence type="ECO:0000256" key="1">
    <source>
        <dbReference type="ARBA" id="ARBA00022450"/>
    </source>
</evidence>
<evidence type="ECO:0000256" key="5">
    <source>
        <dbReference type="SAM" id="Phobius"/>
    </source>
</evidence>
<keyword evidence="2" id="KW-0597">Phosphoprotein</keyword>
<name>A0A0B7KHD8_BIOOC</name>
<dbReference type="SMART" id="SM00822">
    <property type="entry name" value="PKS_KR"/>
    <property type="match status" value="1"/>
</dbReference>
<dbReference type="PANTHER" id="PTHR43775">
    <property type="entry name" value="FATTY ACID SYNTHASE"/>
    <property type="match status" value="1"/>
</dbReference>
<dbReference type="InterPro" id="IPR042104">
    <property type="entry name" value="PKS_dehydratase_sf"/>
</dbReference>
<feature type="transmembrane region" description="Helical" evidence="5">
    <location>
        <begin position="100"/>
        <end position="124"/>
    </location>
</feature>
<evidence type="ECO:0000313" key="8">
    <source>
        <dbReference type="EMBL" id="CEO54285.1"/>
    </source>
</evidence>
<dbReference type="Gene3D" id="3.40.50.720">
    <property type="entry name" value="NAD(P)-binding Rossmann-like Domain"/>
    <property type="match status" value="1"/>
</dbReference>
<keyword evidence="5" id="KW-0812">Transmembrane</keyword>
<keyword evidence="3" id="KW-0560">Oxidoreductase</keyword>
<dbReference type="InterPro" id="IPR020807">
    <property type="entry name" value="PKS_DH"/>
</dbReference>
<dbReference type="PROSITE" id="PS52019">
    <property type="entry name" value="PKS_MFAS_DH"/>
    <property type="match status" value="1"/>
</dbReference>
<dbReference type="InterPro" id="IPR049551">
    <property type="entry name" value="PKS_DH_C"/>
</dbReference>
<dbReference type="InterPro" id="IPR036291">
    <property type="entry name" value="NAD(P)-bd_dom_sf"/>
</dbReference>
<dbReference type="InterPro" id="IPR049900">
    <property type="entry name" value="PKS_mFAS_DH"/>
</dbReference>
<dbReference type="InterPro" id="IPR013968">
    <property type="entry name" value="PKS_KR"/>
</dbReference>
<dbReference type="CDD" id="cd05274">
    <property type="entry name" value="KR_FAS_SDR_x"/>
    <property type="match status" value="1"/>
</dbReference>
<keyword evidence="5" id="KW-0472">Membrane</keyword>
<dbReference type="InterPro" id="IPR049552">
    <property type="entry name" value="PKS_DH_N"/>
</dbReference>
<dbReference type="GO" id="GO:0044550">
    <property type="term" value="P:secondary metabolite biosynthetic process"/>
    <property type="evidence" value="ECO:0007669"/>
    <property type="project" value="TreeGrafter"/>
</dbReference>
<dbReference type="GO" id="GO:0004312">
    <property type="term" value="F:fatty acid synthase activity"/>
    <property type="evidence" value="ECO:0007669"/>
    <property type="project" value="TreeGrafter"/>
</dbReference>
<feature type="active site" description="Proton donor; for dehydratase activity" evidence="4">
    <location>
        <position position="358"/>
    </location>
</feature>
<dbReference type="Gene3D" id="3.90.180.10">
    <property type="entry name" value="Medium-chain alcohol dehydrogenases, catalytic domain"/>
    <property type="match status" value="1"/>
</dbReference>
<dbReference type="SMART" id="SM00829">
    <property type="entry name" value="PKS_ER"/>
    <property type="match status" value="1"/>
</dbReference>
<dbReference type="InterPro" id="IPR057326">
    <property type="entry name" value="KR_dom"/>
</dbReference>
<dbReference type="PANTHER" id="PTHR43775:SF50">
    <property type="entry name" value="HIGHLY REDUCING POLYKETIDE SYNTHASE SRDA"/>
    <property type="match status" value="1"/>
</dbReference>
<keyword evidence="1" id="KW-0596">Phosphopantetheine</keyword>
<dbReference type="Pfam" id="PF13602">
    <property type="entry name" value="ADH_zinc_N_2"/>
    <property type="match status" value="1"/>
</dbReference>
<keyword evidence="5" id="KW-1133">Transmembrane helix</keyword>
<dbReference type="GO" id="GO:0016491">
    <property type="term" value="F:oxidoreductase activity"/>
    <property type="evidence" value="ECO:0007669"/>
    <property type="project" value="UniProtKB-KW"/>
</dbReference>
<dbReference type="Gene3D" id="3.10.129.110">
    <property type="entry name" value="Polyketide synthase dehydratase"/>
    <property type="match status" value="1"/>
</dbReference>
<evidence type="ECO:0000256" key="3">
    <source>
        <dbReference type="ARBA" id="ARBA00023002"/>
    </source>
</evidence>
<accession>A0A0B7KHD8</accession>
<reference evidence="8" key="1">
    <citation type="submission" date="2015-01" db="EMBL/GenBank/DDBJ databases">
        <authorList>
            <person name="Durling Mikael"/>
        </authorList>
    </citation>
    <scope>NUCLEOTIDE SEQUENCE</scope>
</reference>
<feature type="domain" description="Carrier" evidence="6">
    <location>
        <begin position="1176"/>
        <end position="1254"/>
    </location>
</feature>
<evidence type="ECO:0000259" key="6">
    <source>
        <dbReference type="PROSITE" id="PS50075"/>
    </source>
</evidence>
<evidence type="ECO:0000259" key="7">
    <source>
        <dbReference type="PROSITE" id="PS52019"/>
    </source>
</evidence>
<evidence type="ECO:0000256" key="4">
    <source>
        <dbReference type="PROSITE-ProRule" id="PRU01363"/>
    </source>
</evidence>
<dbReference type="AlphaFoldDB" id="A0A0B7KHD8"/>
<feature type="region of interest" description="C-terminal hotdog fold" evidence="4">
    <location>
        <begin position="292"/>
        <end position="460"/>
    </location>
</feature>
<protein>
    <submittedName>
        <fullName evidence="8">Uncharacterized protein</fullName>
    </submittedName>
</protein>
<gene>
    <name evidence="8" type="ORF">BN869_000010343_1</name>
</gene>
<dbReference type="CDD" id="cd05195">
    <property type="entry name" value="enoyl_red"/>
    <property type="match status" value="1"/>
</dbReference>
<sequence>MGLYVNTFMTGAVSVTCVVLIPFRYQTAAGLSPLQAGARRLILFSGASPIGAIVAAALCKKRRVPPLYIMMFGEILQILGLVLATTLLTSSNDRDEPALYGLQVCIGFGMGFVMGTATLLTPAIAERRDLGESSGFGMALLIGLMLTITTPGNGIDYCWRNTLRLNEVPWVADHKVEDQIVFPAAGYLAIAIEALSQILGDSLPLTPPIEFQNVSFNAALIVKDEGSGADSEIHTVMAPRRLSTKQLSSVYYDFSVSSWKSNHVLTHCSGGIRLSSATSSEGSVNIQDSVGYRMWPMKRWYEKASEEGLVFGPHMRSIIGLQADRSRLSSDSICTTHTKPLALAASSISYQVHPITIDACLQAAILSAAAGTPNRNGVFDVLIDTTRKPSLTVQKLADSLETHLRNNDVQAVSVVEFESLSNSSTITRETLVISLLELENELLGSLSEEHMNLLRTATDTVKNLLWVTGANMLAEPNPDLAMAPGLSRSIIMEQPSLNFNILDVGPVVGMGQASIATTCDNVVRIMFAPRAINDKEFIQHNRLLYISRLGSDFSTNALFRRRLGMEQGFQQTTLGSAGNARLEVGQPGITDSLYFQQHPAELSESLPKGYIDVKTQAAHRLLPGEDTKVMATLPVAWGAALYAVRERAYLRAGETVLVHSGAGAFGSAVIRLAQQIGAEVYTTVGARKRREFLIKEMGIPEDHIFCSRDESFEEDIKKATDGRGVDVVINSLVGDLMHASWRCVGDFGRFVEVGKKELLDAGKLDMSVFARGATFTAFDNTEMLFHPDDYYRKTYISMVKEILSMYRSGKIKPVPIMEFDVSEISQAYRFFSSKDRVGKVVISLENLNSIIKVMPPKYTSQFASHKSYLLVGALGGLGRSLSSWMRSQGARNFVFIARSGASKKEAKEQVDYLRRSGARVQVVQGDVSRSSDVEKAVAESKALGPIGGVVHAAMGLHEDLFGRMTNEGWHTSVRSKWRGAWNLHNALQSQAASPDFFLLASSMTGTVGVATETNYCAANAFLDAFSYWRRRQGLPTVSIGLGMVSEVGYLHENPQIEALLLRRGIQPLNEDEFLQVVDLGISNSGRDIGNSTVTNSHMLTGMETFGVRKLLDKGFEVTHTVMDDERSSILSAALDFDRTRNTGDPNNISSGASLGWMKGLPEVAAKSLMKETSAPSLKEALSLVIGRKFSNLILMPFEKIDYARSFAQLGVDSMIASEFRAWFWNGFAVDIPFLDFLSPDKNLEAVVSFAEATLATESKGKLGG</sequence>
<feature type="transmembrane region" description="Helical" evidence="5">
    <location>
        <begin position="66"/>
        <end position="88"/>
    </location>
</feature>
<feature type="transmembrane region" description="Helical" evidence="5">
    <location>
        <begin position="136"/>
        <end position="155"/>
    </location>
</feature>